<keyword evidence="8 10" id="KW-0325">Glycoprotein</keyword>
<evidence type="ECO:0000256" key="7">
    <source>
        <dbReference type="ARBA" id="ARBA00023170"/>
    </source>
</evidence>
<feature type="transmembrane region" description="Helical" evidence="10">
    <location>
        <begin position="140"/>
        <end position="160"/>
    </location>
</feature>
<dbReference type="EMBL" id="AB432888">
    <property type="protein sequence ID" value="BAG72194.1"/>
    <property type="molecule type" value="mRNA"/>
</dbReference>
<feature type="region of interest" description="Disordered" evidence="11">
    <location>
        <begin position="332"/>
        <end position="404"/>
    </location>
</feature>
<evidence type="ECO:0000256" key="5">
    <source>
        <dbReference type="ARBA" id="ARBA00023040"/>
    </source>
</evidence>
<dbReference type="Gene3D" id="1.20.1070.10">
    <property type="entry name" value="Rhodopsin 7-helix transmembrane proteins"/>
    <property type="match status" value="1"/>
</dbReference>
<dbReference type="GeneID" id="100186325"/>
<evidence type="ECO:0000256" key="11">
    <source>
        <dbReference type="SAM" id="MobiDB-lite"/>
    </source>
</evidence>
<dbReference type="InterPro" id="IPR001817">
    <property type="entry name" value="Vasoprsn_rcpt"/>
</dbReference>
<evidence type="ECO:0000313" key="13">
    <source>
        <dbReference type="EMBL" id="BAG72194.1"/>
    </source>
</evidence>
<dbReference type="RefSeq" id="NP_001129314.1">
    <property type="nucleotide sequence ID" value="NM_001135842.1"/>
</dbReference>
<dbReference type="Pfam" id="PF00001">
    <property type="entry name" value="7tm_1"/>
    <property type="match status" value="1"/>
</dbReference>
<gene>
    <name evidence="13" type="primary">Ci-VP-R</name>
    <name evidence="14" type="synonym">ci-vp-r</name>
</gene>
<dbReference type="OMA" id="FNSHLWP"/>
<dbReference type="OrthoDB" id="6435638at2759"/>
<protein>
    <submittedName>
        <fullName evidence="13 14">Vasopressin/oxytocin-related peptide receptor</fullName>
    </submittedName>
</protein>
<dbReference type="PRINTS" id="PR00237">
    <property type="entry name" value="GPCRRHODOPSN"/>
</dbReference>
<dbReference type="GO" id="GO:0007186">
    <property type="term" value="P:G protein-coupled receptor signaling pathway"/>
    <property type="evidence" value="ECO:0000318"/>
    <property type="project" value="GO_Central"/>
</dbReference>
<accession>B5UA19</accession>
<dbReference type="GeneTree" id="ENSGT01050000244882"/>
<organism evidence="13">
    <name type="scientific">Ciona intestinalis</name>
    <name type="common">Transparent sea squirt</name>
    <name type="synonym">Ascidia intestinalis</name>
    <dbReference type="NCBI Taxonomy" id="7719"/>
    <lineage>
        <taxon>Eukaryota</taxon>
        <taxon>Metazoa</taxon>
        <taxon>Chordata</taxon>
        <taxon>Tunicata</taxon>
        <taxon>Ascidiacea</taxon>
        <taxon>Phlebobranchia</taxon>
        <taxon>Cionidae</taxon>
        <taxon>Ciona</taxon>
    </lineage>
</organism>
<dbReference type="Ensembl" id="ENSCINT00000013591.3">
    <property type="protein sequence ID" value="ENSCINP00000013591.3"/>
    <property type="gene ID" value="ENSCING00000006620.3"/>
</dbReference>
<dbReference type="STRING" id="7719.ENSCINP00000013591"/>
<dbReference type="GO" id="GO:0005000">
    <property type="term" value="F:vasopressin receptor activity"/>
    <property type="evidence" value="ECO:0000318"/>
    <property type="project" value="GO_Central"/>
</dbReference>
<sequence>MTSSIPLLAMHRVRNGTALQRQIRITELYIIATVFILGLIGNSCVLVALWQRYSKHTRMHILIFHLAVADLIVVLFEMLPEWIIRFGFGFFASDAMCKFVKYMQILGMYGSTYVLLCAAFDRYRAIRYPMQSFQLTAKRVHTSVLIAWGVSAFLSTPQLFLFEKPETRNMCRMKRFPSAAFDQAYTTWYFFVIMFIPTCFLIYLYGMIAVLIMRNLKQKNKAGSSTSPVRQGGNFAPRASSTAGISRAKIKTVQMTLVIVITYVVLWTPFFTVQMLAAWGAINEDHIAASCIKLLASLNSCTNPWIYMAFSGNLLGDIKRFILCQKKKKSSFTNKSRQGDTGKKTRNYSAFDPTTKETDMTATTNMELSVAKPKARNANNKKKYQTSELSDIASSGLMENESEN</sequence>
<feature type="domain" description="G-protein coupled receptors family 1 profile" evidence="12">
    <location>
        <begin position="41"/>
        <end position="307"/>
    </location>
</feature>
<feature type="transmembrane region" description="Helical" evidence="10">
    <location>
        <begin position="99"/>
        <end position="120"/>
    </location>
</feature>
<reference evidence="13" key="3">
    <citation type="journal article" date="2008" name="Peptides">
        <title>Characterization of a novel vasopressin/oxytocin superfamily peptide and its receptor from an ascidian, Ciona intestinalis.</title>
        <authorList>
            <person name="Kawada T."/>
            <person name="Sekiguchi T."/>
            <person name="Itoh Y."/>
            <person name="Ogasawara M."/>
            <person name="Satake H."/>
        </authorList>
    </citation>
    <scope>NUCLEOTIDE SEQUENCE</scope>
</reference>
<reference evidence="15" key="1">
    <citation type="journal article" date="2002" name="Science">
        <title>The draft genome of Ciona intestinalis: insights into chordate and vertebrate origins.</title>
        <authorList>
            <person name="Dehal P."/>
            <person name="Satou Y."/>
            <person name="Campbell R.K."/>
            <person name="Chapman J."/>
            <person name="Degnan B."/>
            <person name="De Tomaso A."/>
            <person name="Davidson B."/>
            <person name="Di Gregorio A."/>
            <person name="Gelpke M."/>
            <person name="Goodstein D.M."/>
            <person name="Harafuji N."/>
            <person name="Hastings K.E."/>
            <person name="Ho I."/>
            <person name="Hotta K."/>
            <person name="Huang W."/>
            <person name="Kawashima T."/>
            <person name="Lemaire P."/>
            <person name="Martinez D."/>
            <person name="Meinertzhagen I.A."/>
            <person name="Necula S."/>
            <person name="Nonaka M."/>
            <person name="Putnam N."/>
            <person name="Rash S."/>
            <person name="Saiga H."/>
            <person name="Satake M."/>
            <person name="Terry A."/>
            <person name="Yamada L."/>
            <person name="Wang H.G."/>
            <person name="Awazu S."/>
            <person name="Azumi K."/>
            <person name="Boore J."/>
            <person name="Branno M."/>
            <person name="Chin-Bow S."/>
            <person name="DeSantis R."/>
            <person name="Doyle S."/>
            <person name="Francino P."/>
            <person name="Keys D.N."/>
            <person name="Haga S."/>
            <person name="Hayashi H."/>
            <person name="Hino K."/>
            <person name="Imai K.S."/>
            <person name="Inaba K."/>
            <person name="Kano S."/>
            <person name="Kobayashi K."/>
            <person name="Kobayashi M."/>
            <person name="Lee B.I."/>
            <person name="Makabe K.W."/>
            <person name="Manohar C."/>
            <person name="Matassi G."/>
            <person name="Medina M."/>
            <person name="Mochizuki Y."/>
            <person name="Mount S."/>
            <person name="Morishita T."/>
            <person name="Miura S."/>
            <person name="Nakayama A."/>
            <person name="Nishizaka S."/>
            <person name="Nomoto H."/>
            <person name="Ohta F."/>
            <person name="Oishi K."/>
            <person name="Rigoutsos I."/>
            <person name="Sano M."/>
            <person name="Sasaki A."/>
            <person name="Sasakura Y."/>
            <person name="Shoguchi E."/>
            <person name="Shin-i T."/>
            <person name="Spagnuolo A."/>
            <person name="Stainier D."/>
            <person name="Suzuki M.M."/>
            <person name="Tassy O."/>
            <person name="Takatori N."/>
            <person name="Tokuoka M."/>
            <person name="Yagi K."/>
            <person name="Yoshizaki F."/>
            <person name="Wada S."/>
            <person name="Zhang C."/>
            <person name="Hyatt P.D."/>
            <person name="Larimer F."/>
            <person name="Detter C."/>
            <person name="Doggett N."/>
            <person name="Glavina T."/>
            <person name="Hawkins T."/>
            <person name="Richardson P."/>
            <person name="Lucas S."/>
            <person name="Kohara Y."/>
            <person name="Levine M."/>
            <person name="Satoh N."/>
            <person name="Rokhsar D.S."/>
        </authorList>
    </citation>
    <scope>NUCLEOTIDE SEQUENCE [LARGE SCALE GENOMIC DNA]</scope>
</reference>
<keyword evidence="7 10" id="KW-0675">Receptor</keyword>
<evidence type="ECO:0000313" key="15">
    <source>
        <dbReference type="Proteomes" id="UP000008144"/>
    </source>
</evidence>
<reference evidence="14" key="2">
    <citation type="journal article" date="2008" name="Genome Biol.">
        <title>Improved genome assembly and evidence-based global gene model set for the chordate Ciona intestinalis: new insight into intron and operon populations.</title>
        <authorList>
            <person name="Satou Y."/>
            <person name="Mineta K."/>
            <person name="Ogasawara M."/>
            <person name="Sasakura Y."/>
            <person name="Shoguchi E."/>
            <person name="Ueno K."/>
            <person name="Yamada L."/>
            <person name="Matsumoto J."/>
            <person name="Wasserscheid J."/>
            <person name="Dewar K."/>
            <person name="Wiley G.B."/>
            <person name="Macmil S.L."/>
            <person name="Roe B.A."/>
            <person name="Zeller R.W."/>
            <person name="Hastings K.E."/>
            <person name="Lemaire P."/>
            <person name="Lindquist E."/>
            <person name="Endo T."/>
            <person name="Hotta K."/>
            <person name="Inaba K."/>
        </authorList>
    </citation>
    <scope>NUCLEOTIDE SEQUENCE [LARGE SCALE GENOMIC DNA]</scope>
    <source>
        <strain evidence="14">wild type</strain>
    </source>
</reference>
<accession>A0A1W2VPT5</accession>
<keyword evidence="9 10" id="KW-0807">Transducer</keyword>
<dbReference type="SMART" id="SM01381">
    <property type="entry name" value="7TM_GPCR_Srsx"/>
    <property type="match status" value="1"/>
</dbReference>
<feature type="transmembrane region" description="Helical" evidence="10">
    <location>
        <begin position="28"/>
        <end position="49"/>
    </location>
</feature>
<dbReference type="PROSITE" id="PS50262">
    <property type="entry name" value="G_PROTEIN_RECEP_F1_2"/>
    <property type="match status" value="1"/>
</dbReference>
<dbReference type="EMBL" id="EAAA01003003">
    <property type="status" value="NOT_ANNOTATED_CDS"/>
    <property type="molecule type" value="Genomic_DNA"/>
</dbReference>
<reference evidence="14" key="4">
    <citation type="submission" date="2025-05" db="UniProtKB">
        <authorList>
            <consortium name="Ensembl"/>
        </authorList>
    </citation>
    <scope>IDENTIFICATION</scope>
</reference>
<evidence type="ECO:0000256" key="8">
    <source>
        <dbReference type="ARBA" id="ARBA00023180"/>
    </source>
</evidence>
<keyword evidence="15" id="KW-1185">Reference proteome</keyword>
<keyword evidence="6 10" id="KW-0472">Membrane</keyword>
<dbReference type="CDD" id="cd15196">
    <property type="entry name" value="7tmA_Vasopressin_Oxytocin"/>
    <property type="match status" value="1"/>
</dbReference>
<dbReference type="Proteomes" id="UP000008144">
    <property type="component" value="Chromosome 9"/>
</dbReference>
<dbReference type="AlphaFoldDB" id="B5UA19"/>
<keyword evidence="2" id="KW-1003">Cell membrane</keyword>
<keyword evidence="4 10" id="KW-1133">Transmembrane helix</keyword>
<evidence type="ECO:0000256" key="2">
    <source>
        <dbReference type="ARBA" id="ARBA00022475"/>
    </source>
</evidence>
<dbReference type="PRINTS" id="PR00896">
    <property type="entry name" value="VASOPRESSINR"/>
</dbReference>
<dbReference type="PANTHER" id="PTHR24241">
    <property type="entry name" value="NEUROPEPTIDE RECEPTOR-RELATED G-PROTEIN COUPLED RECEPTOR"/>
    <property type="match status" value="1"/>
</dbReference>
<dbReference type="PANTHER" id="PTHR24241:SF161">
    <property type="entry name" value="G-PROTEIN COUPLED RECEPTORS FAMILY 1 PROFILE DOMAIN-CONTAINING PROTEIN"/>
    <property type="match status" value="1"/>
</dbReference>
<dbReference type="KEGG" id="cin:100186325"/>
<feature type="compositionally biased region" description="Basic residues" evidence="11">
    <location>
        <begin position="373"/>
        <end position="384"/>
    </location>
</feature>
<evidence type="ECO:0000256" key="10">
    <source>
        <dbReference type="RuleBase" id="RU046427"/>
    </source>
</evidence>
<keyword evidence="5 10" id="KW-0297">G-protein coupled receptor</keyword>
<feature type="transmembrane region" description="Helical" evidence="10">
    <location>
        <begin position="61"/>
        <end position="79"/>
    </location>
</feature>
<feature type="transmembrane region" description="Helical" evidence="10">
    <location>
        <begin position="188"/>
        <end position="212"/>
    </location>
</feature>
<comment type="subcellular location">
    <subcellularLocation>
        <location evidence="1 10">Cell membrane</location>
        <topology evidence="1 10">Multi-pass membrane protein</topology>
    </subcellularLocation>
</comment>
<comment type="similarity">
    <text evidence="10">Belongs to the G-protein coupled receptor 1 family. Vasopressin/oxytocin receptor subfamily.</text>
</comment>
<evidence type="ECO:0000256" key="3">
    <source>
        <dbReference type="ARBA" id="ARBA00022692"/>
    </source>
</evidence>
<dbReference type="InterPro" id="IPR017452">
    <property type="entry name" value="GPCR_Rhodpsn_7TM"/>
</dbReference>
<evidence type="ECO:0000259" key="12">
    <source>
        <dbReference type="PROSITE" id="PS50262"/>
    </source>
</evidence>
<evidence type="ECO:0000313" key="14">
    <source>
        <dbReference type="Ensembl" id="ENSCINP00000013591.3"/>
    </source>
</evidence>
<dbReference type="InterPro" id="IPR000276">
    <property type="entry name" value="GPCR_Rhodpsn"/>
</dbReference>
<evidence type="ECO:0000256" key="6">
    <source>
        <dbReference type="ARBA" id="ARBA00023136"/>
    </source>
</evidence>
<dbReference type="GO" id="GO:0005886">
    <property type="term" value="C:plasma membrane"/>
    <property type="evidence" value="ECO:0000318"/>
    <property type="project" value="GO_Central"/>
</dbReference>
<accession>F6QP64</accession>
<dbReference type="HOGENOM" id="CLU_009579_15_3_1"/>
<evidence type="ECO:0000256" key="1">
    <source>
        <dbReference type="ARBA" id="ARBA00004651"/>
    </source>
</evidence>
<comment type="caution">
    <text evidence="10">Lacks conserved residue(s) required for the propagation of feature annotation.</text>
</comment>
<keyword evidence="3 10" id="KW-0812">Transmembrane</keyword>
<proteinExistence type="evidence at transcript level"/>
<dbReference type="SUPFAM" id="SSF81321">
    <property type="entry name" value="Family A G protein-coupled receptor-like"/>
    <property type="match status" value="1"/>
</dbReference>
<evidence type="ECO:0000256" key="4">
    <source>
        <dbReference type="ARBA" id="ARBA00022989"/>
    </source>
</evidence>
<dbReference type="CTD" id="100186325"/>
<feature type="transmembrane region" description="Helical" evidence="10">
    <location>
        <begin position="257"/>
        <end position="282"/>
    </location>
</feature>
<name>B5UA19_CIOIN</name>
<dbReference type="GO" id="GO:0032870">
    <property type="term" value="P:cellular response to hormone stimulus"/>
    <property type="evidence" value="ECO:0000318"/>
    <property type="project" value="GO_Central"/>
</dbReference>
<evidence type="ECO:0000256" key="9">
    <source>
        <dbReference type="ARBA" id="ARBA00023224"/>
    </source>
</evidence>